<reference evidence="2 3" key="1">
    <citation type="submission" date="2024-01" db="EMBL/GenBank/DDBJ databases">
        <title>Complete Genome Sequence of Alkalicoccus halolimnae BZ-SZ-XJ29T, a Moderately Halophilic Bacterium Isolated from a Salt Lake.</title>
        <authorList>
            <person name="Zhao B."/>
        </authorList>
    </citation>
    <scope>NUCLEOTIDE SEQUENCE [LARGE SCALE GENOMIC DNA]</scope>
    <source>
        <strain evidence="2 3">BZ-SZ-XJ29</strain>
    </source>
</reference>
<dbReference type="KEGG" id="ahal:FTX54_002680"/>
<dbReference type="Gene3D" id="3.40.50.360">
    <property type="match status" value="1"/>
</dbReference>
<evidence type="ECO:0000259" key="1">
    <source>
        <dbReference type="Pfam" id="PF03358"/>
    </source>
</evidence>
<evidence type="ECO:0000313" key="2">
    <source>
        <dbReference type="EMBL" id="WWD80489.1"/>
    </source>
</evidence>
<feature type="domain" description="NADPH-dependent FMN reductase-like" evidence="1">
    <location>
        <begin position="7"/>
        <end position="150"/>
    </location>
</feature>
<dbReference type="GO" id="GO:0016491">
    <property type="term" value="F:oxidoreductase activity"/>
    <property type="evidence" value="ECO:0007669"/>
    <property type="project" value="InterPro"/>
</dbReference>
<organism evidence="2 3">
    <name type="scientific">Alkalicoccus halolimnae</name>
    <dbReference type="NCBI Taxonomy" id="1667239"/>
    <lineage>
        <taxon>Bacteria</taxon>
        <taxon>Bacillati</taxon>
        <taxon>Bacillota</taxon>
        <taxon>Bacilli</taxon>
        <taxon>Bacillales</taxon>
        <taxon>Bacillaceae</taxon>
        <taxon>Alkalicoccus</taxon>
    </lineage>
</organism>
<dbReference type="InterPro" id="IPR029039">
    <property type="entry name" value="Flavoprotein-like_sf"/>
</dbReference>
<proteinExistence type="predicted"/>
<keyword evidence="3" id="KW-1185">Reference proteome</keyword>
<accession>A0AAJ8LX96</accession>
<protein>
    <submittedName>
        <fullName evidence="2">Flavodoxin family protein</fullName>
    </submittedName>
</protein>
<dbReference type="RefSeq" id="WP_281285238.1">
    <property type="nucleotide sequence ID" value="NZ_CP144914.1"/>
</dbReference>
<dbReference type="SUPFAM" id="SSF52218">
    <property type="entry name" value="Flavoproteins"/>
    <property type="match status" value="1"/>
</dbReference>
<name>A0AAJ8LX96_9BACI</name>
<evidence type="ECO:0000313" key="3">
    <source>
        <dbReference type="Proteomes" id="UP000321816"/>
    </source>
</evidence>
<dbReference type="AlphaFoldDB" id="A0AAJ8LX96"/>
<dbReference type="EMBL" id="CP144914">
    <property type="protein sequence ID" value="WWD80489.1"/>
    <property type="molecule type" value="Genomic_DNA"/>
</dbReference>
<sequence>MPLKALYVNTSLKKSEETSNTEALMEKSGQWMTKEDVSTETIRLADYKIAHGMSLDMGGGDEFPSIMEKVREADIVVLGTPIWNGERSSIASLFMERLYANSDEQNDSGQSVYYNKVFGCLVTGNEDGAKEAGRAVLFAMINIGFTVPPNALSYWVGEAGPGPSYMEAGQDSEFTKKNTEMMSYNLIHFARMLKDQPIPAEGNTL</sequence>
<dbReference type="Pfam" id="PF03358">
    <property type="entry name" value="FMN_red"/>
    <property type="match status" value="1"/>
</dbReference>
<gene>
    <name evidence="2" type="ORF">FTX54_002680</name>
</gene>
<dbReference type="Proteomes" id="UP000321816">
    <property type="component" value="Chromosome"/>
</dbReference>
<dbReference type="InterPro" id="IPR005025">
    <property type="entry name" value="FMN_Rdtase-like_dom"/>
</dbReference>